<dbReference type="OrthoDB" id="4060227at2759"/>
<keyword evidence="5" id="KW-0539">Nucleus</keyword>
<dbReference type="InterPro" id="IPR007219">
    <property type="entry name" value="XnlR_reg_dom"/>
</dbReference>
<dbReference type="KEGG" id="dha:DEHA2B08536g"/>
<dbReference type="VEuPathDB" id="FungiDB:DEHA2B08536g"/>
<dbReference type="RefSeq" id="XP_457327.2">
    <property type="nucleotide sequence ID" value="XM_457327.1"/>
</dbReference>
<evidence type="ECO:0000256" key="4">
    <source>
        <dbReference type="ARBA" id="ARBA00023163"/>
    </source>
</evidence>
<keyword evidence="9" id="KW-1185">Reference proteome</keyword>
<dbReference type="SMART" id="SM00066">
    <property type="entry name" value="GAL4"/>
    <property type="match status" value="1"/>
</dbReference>
<feature type="compositionally biased region" description="Basic and acidic residues" evidence="6">
    <location>
        <begin position="239"/>
        <end position="254"/>
    </location>
</feature>
<dbReference type="HOGENOM" id="CLU_009418_0_0_1"/>
<keyword evidence="4" id="KW-0804">Transcription</keyword>
<feature type="region of interest" description="Disordered" evidence="6">
    <location>
        <begin position="776"/>
        <end position="803"/>
    </location>
</feature>
<feature type="region of interest" description="Disordered" evidence="6">
    <location>
        <begin position="162"/>
        <end position="194"/>
    </location>
</feature>
<evidence type="ECO:0000256" key="5">
    <source>
        <dbReference type="ARBA" id="ARBA00023242"/>
    </source>
</evidence>
<dbReference type="GO" id="GO:0000981">
    <property type="term" value="F:DNA-binding transcription factor activity, RNA polymerase II-specific"/>
    <property type="evidence" value="ECO:0007669"/>
    <property type="project" value="InterPro"/>
</dbReference>
<dbReference type="PANTHER" id="PTHR31845:SF17">
    <property type="entry name" value="ZN(II)2CYS6 TRANSCRIPTION FACTOR (EUROFUNG)"/>
    <property type="match status" value="1"/>
</dbReference>
<dbReference type="SMART" id="SM00906">
    <property type="entry name" value="Fungal_trans"/>
    <property type="match status" value="1"/>
</dbReference>
<dbReference type="AlphaFoldDB" id="Q6BWU2"/>
<sequence length="803" mass="91027">MAKEKRTKPCSNCKKSKVKCIYSNTLPCERCIKSGQAVNCQFVPKLPSLKLPQITPSHNNGRGKNESEITLPPLNPIANVQASQVNRMQPTYMVHSVAQQGMPAVPSPTGGVSPSDNEAQWKQSIENRINRFDNKLNDLVDILKTNQKVLLEQQMAYQKQIPYQQAPRSQNTLQNGEHNYGSMPSSVSHSPTNVHQTRDETLHYINYHDSRGAAGHEKRRRRISDESNELDSRKRHKGGERNENENDNRPEDFRDGFLDIHQARELFSFFDAHISPQLFGFEISRFAVDSIWESSPILICAICTIASMHHPNKELSRKSKELHGYLHVLCGKLLYQGKPKNEIDGFNTIVALILCSFWLSDSQMFTGLALQLAKEIGLDSPVSNRDSKGPLNEKDRIKLWYLLYVLDGQQSLTFNRQPLVNSQEYSLKNSRSILLRERNLALSSSVAQIEDKNDNSIVQKQEETKMIPDDARNQEIAYKQRFTDMRLVSQVEYNQALNEAFQGNAWELLTPSALGIPSKSNLELDKWMVSWTVLLSPVSNGSVWSSKSTLIYYNFAKMHINSSAVRQLQVDTADERSMFPKWNSSMRPQAPQQKKIAHCDVDSEDESDDDEFISNRDHISDDETIVSASIAINAAQTVLNLVLNDNDILNNLKYVPVHIHIMLYYAALLLVNPPREADREIDSKSEEYFNKVLSNLNVVKNLHKKIYANLPTDKIFGNRLMRSLSEIVEENGSNIRNELNDTNDISESVKNAFREKLRAIEDSEISSSVVELIDSEYGSNSSRSTTPGPEKIFAWPGSSHGHP</sequence>
<reference evidence="8 9" key="1">
    <citation type="journal article" date="2004" name="Nature">
        <title>Genome evolution in yeasts.</title>
        <authorList>
            <consortium name="Genolevures"/>
            <person name="Dujon B."/>
            <person name="Sherman D."/>
            <person name="Fischer G."/>
            <person name="Durrens P."/>
            <person name="Casaregola S."/>
            <person name="Lafontaine I."/>
            <person name="de Montigny J."/>
            <person name="Marck C."/>
            <person name="Neuveglise C."/>
            <person name="Talla E."/>
            <person name="Goffard N."/>
            <person name="Frangeul L."/>
            <person name="Aigle M."/>
            <person name="Anthouard V."/>
            <person name="Babour A."/>
            <person name="Barbe V."/>
            <person name="Barnay S."/>
            <person name="Blanchin S."/>
            <person name="Beckerich J.M."/>
            <person name="Beyne E."/>
            <person name="Bleykasten C."/>
            <person name="Boisrame A."/>
            <person name="Boyer J."/>
            <person name="Cattolico L."/>
            <person name="Confanioleri F."/>
            <person name="de Daruvar A."/>
            <person name="Despons L."/>
            <person name="Fabre E."/>
            <person name="Fairhead C."/>
            <person name="Ferry-Dumazet H."/>
            <person name="Groppi A."/>
            <person name="Hantraye F."/>
            <person name="Hennequin C."/>
            <person name="Jauniaux N."/>
            <person name="Joyet P."/>
            <person name="Kachouri R."/>
            <person name="Kerrest A."/>
            <person name="Koszul R."/>
            <person name="Lemaire M."/>
            <person name="Lesur I."/>
            <person name="Ma L."/>
            <person name="Muller H."/>
            <person name="Nicaud J.M."/>
            <person name="Nikolski M."/>
            <person name="Oztas S."/>
            <person name="Ozier-Kalogeropoulos O."/>
            <person name="Pellenz S."/>
            <person name="Potier S."/>
            <person name="Richard G.F."/>
            <person name="Straub M.L."/>
            <person name="Suleau A."/>
            <person name="Swennene D."/>
            <person name="Tekaia F."/>
            <person name="Wesolowski-Louvel M."/>
            <person name="Westhof E."/>
            <person name="Wirth B."/>
            <person name="Zeniou-Meyer M."/>
            <person name="Zivanovic I."/>
            <person name="Bolotin-Fukuhara M."/>
            <person name="Thierry A."/>
            <person name="Bouchier C."/>
            <person name="Caudron B."/>
            <person name="Scarpelli C."/>
            <person name="Gaillardin C."/>
            <person name="Weissenbach J."/>
            <person name="Wincker P."/>
            <person name="Souciet J.L."/>
        </authorList>
    </citation>
    <scope>NUCLEOTIDE SEQUENCE [LARGE SCALE GENOMIC DNA]</scope>
    <source>
        <strain evidence="9">ATCC 36239 / CBS 767 / BCRC 21394 / JCM 1990 / NBRC 0083 / IGC 2968</strain>
    </source>
</reference>
<dbReference type="CDD" id="cd00067">
    <property type="entry name" value="GAL4"/>
    <property type="match status" value="1"/>
</dbReference>
<dbReference type="CDD" id="cd12148">
    <property type="entry name" value="fungal_TF_MHR"/>
    <property type="match status" value="1"/>
</dbReference>
<dbReference type="InParanoid" id="Q6BWU2"/>
<evidence type="ECO:0000256" key="3">
    <source>
        <dbReference type="ARBA" id="ARBA00023125"/>
    </source>
</evidence>
<keyword evidence="2" id="KW-0805">Transcription regulation</keyword>
<dbReference type="GO" id="GO:0008270">
    <property type="term" value="F:zinc ion binding"/>
    <property type="evidence" value="ECO:0007669"/>
    <property type="project" value="InterPro"/>
</dbReference>
<gene>
    <name evidence="8" type="ordered locus">DEHA2B08536g</name>
</gene>
<evidence type="ECO:0000256" key="1">
    <source>
        <dbReference type="ARBA" id="ARBA00004123"/>
    </source>
</evidence>
<dbReference type="OMA" id="LTFNRQP"/>
<accession>Q6BWU2</accession>
<evidence type="ECO:0000256" key="6">
    <source>
        <dbReference type="SAM" id="MobiDB-lite"/>
    </source>
</evidence>
<name>Q6BWU2_DEBHA</name>
<dbReference type="EMBL" id="CR382134">
    <property type="protein sequence ID" value="CAG85331.2"/>
    <property type="molecule type" value="Genomic_DNA"/>
</dbReference>
<dbReference type="PROSITE" id="PS50048">
    <property type="entry name" value="ZN2_CY6_FUNGAL_2"/>
    <property type="match status" value="1"/>
</dbReference>
<feature type="compositionally biased region" description="Polar residues" evidence="6">
    <location>
        <begin position="777"/>
        <end position="787"/>
    </location>
</feature>
<dbReference type="PROSITE" id="PS00463">
    <property type="entry name" value="ZN2_CY6_FUNGAL_1"/>
    <property type="match status" value="1"/>
</dbReference>
<evidence type="ECO:0000256" key="2">
    <source>
        <dbReference type="ARBA" id="ARBA00023015"/>
    </source>
</evidence>
<dbReference type="eggNOG" id="ENOG502QW6D">
    <property type="taxonomic scope" value="Eukaryota"/>
</dbReference>
<proteinExistence type="predicted"/>
<dbReference type="GeneID" id="2913698"/>
<dbReference type="GO" id="GO:0006351">
    <property type="term" value="P:DNA-templated transcription"/>
    <property type="evidence" value="ECO:0007669"/>
    <property type="project" value="InterPro"/>
</dbReference>
<dbReference type="GO" id="GO:0000976">
    <property type="term" value="F:transcription cis-regulatory region binding"/>
    <property type="evidence" value="ECO:0007669"/>
    <property type="project" value="TreeGrafter"/>
</dbReference>
<dbReference type="Pfam" id="PF00172">
    <property type="entry name" value="Zn_clus"/>
    <property type="match status" value="1"/>
</dbReference>
<dbReference type="Pfam" id="PF04082">
    <property type="entry name" value="Fungal_trans"/>
    <property type="match status" value="1"/>
</dbReference>
<feature type="region of interest" description="Disordered" evidence="6">
    <location>
        <begin position="53"/>
        <end position="72"/>
    </location>
</feature>
<protein>
    <submittedName>
        <fullName evidence="8">DEHA2B08536p</fullName>
    </submittedName>
</protein>
<keyword evidence="3" id="KW-0238">DNA-binding</keyword>
<dbReference type="Proteomes" id="UP000000599">
    <property type="component" value="Chromosome B"/>
</dbReference>
<dbReference type="GO" id="GO:0005634">
    <property type="term" value="C:nucleus"/>
    <property type="evidence" value="ECO:0007669"/>
    <property type="project" value="UniProtKB-SubCell"/>
</dbReference>
<feature type="domain" description="Zn(2)-C6 fungal-type" evidence="7">
    <location>
        <begin position="9"/>
        <end position="42"/>
    </location>
</feature>
<feature type="compositionally biased region" description="Basic and acidic residues" evidence="6">
    <location>
        <begin position="207"/>
        <end position="216"/>
    </location>
</feature>
<comment type="subcellular location">
    <subcellularLocation>
        <location evidence="1">Nucleus</location>
    </subcellularLocation>
</comment>
<dbReference type="PANTHER" id="PTHR31845">
    <property type="entry name" value="FINGER DOMAIN PROTEIN, PUTATIVE-RELATED"/>
    <property type="match status" value="1"/>
</dbReference>
<feature type="region of interest" description="Disordered" evidence="6">
    <location>
        <begin position="207"/>
        <end position="254"/>
    </location>
</feature>
<evidence type="ECO:0000313" key="9">
    <source>
        <dbReference type="Proteomes" id="UP000000599"/>
    </source>
</evidence>
<dbReference type="InterPro" id="IPR001138">
    <property type="entry name" value="Zn2Cys6_DnaBD"/>
</dbReference>
<evidence type="ECO:0000313" key="8">
    <source>
        <dbReference type="EMBL" id="CAG85331.2"/>
    </source>
</evidence>
<organism evidence="8 9">
    <name type="scientific">Debaryomyces hansenii (strain ATCC 36239 / CBS 767 / BCRC 21394 / JCM 1990 / NBRC 0083 / IGC 2968)</name>
    <name type="common">Yeast</name>
    <name type="synonym">Torulaspora hansenii</name>
    <dbReference type="NCBI Taxonomy" id="284592"/>
    <lineage>
        <taxon>Eukaryota</taxon>
        <taxon>Fungi</taxon>
        <taxon>Dikarya</taxon>
        <taxon>Ascomycota</taxon>
        <taxon>Saccharomycotina</taxon>
        <taxon>Pichiomycetes</taxon>
        <taxon>Debaryomycetaceae</taxon>
        <taxon>Debaryomyces</taxon>
    </lineage>
</organism>
<dbReference type="InterPro" id="IPR051089">
    <property type="entry name" value="prtT"/>
</dbReference>
<evidence type="ECO:0000259" key="7">
    <source>
        <dbReference type="PROSITE" id="PS50048"/>
    </source>
</evidence>